<keyword evidence="5" id="KW-0472">Membrane</keyword>
<dbReference type="GO" id="GO:0005741">
    <property type="term" value="C:mitochondrial outer membrane"/>
    <property type="evidence" value="ECO:0007669"/>
    <property type="project" value="TreeGrafter"/>
</dbReference>
<dbReference type="Proteomes" id="UP000738325">
    <property type="component" value="Unassembled WGS sequence"/>
</dbReference>
<dbReference type="OrthoDB" id="413313at2759"/>
<evidence type="ECO:0000313" key="8">
    <source>
        <dbReference type="Proteomes" id="UP000738325"/>
    </source>
</evidence>
<evidence type="ECO:0000256" key="3">
    <source>
        <dbReference type="ARBA" id="ARBA00022989"/>
    </source>
</evidence>
<evidence type="ECO:0000256" key="4">
    <source>
        <dbReference type="ARBA" id="ARBA00023128"/>
    </source>
</evidence>
<dbReference type="PANTHER" id="PTHR28234">
    <property type="entry name" value="NUCLEAR CONTROL OF ATPASE PROTEIN 2"/>
    <property type="match status" value="1"/>
</dbReference>
<evidence type="ECO:0000256" key="6">
    <source>
        <dbReference type="SAM" id="MobiDB-lite"/>
    </source>
</evidence>
<keyword evidence="3" id="KW-1133">Transmembrane helix</keyword>
<reference evidence="7" key="1">
    <citation type="journal article" date="2020" name="Fungal Divers.">
        <title>Resolving the Mortierellaceae phylogeny through synthesis of multi-gene phylogenetics and phylogenomics.</title>
        <authorList>
            <person name="Vandepol N."/>
            <person name="Liber J."/>
            <person name="Desiro A."/>
            <person name="Na H."/>
            <person name="Kennedy M."/>
            <person name="Barry K."/>
            <person name="Grigoriev I.V."/>
            <person name="Miller A.N."/>
            <person name="O'Donnell K."/>
            <person name="Stajich J.E."/>
            <person name="Bonito G."/>
        </authorList>
    </citation>
    <scope>NUCLEOTIDE SEQUENCE</scope>
    <source>
        <strain evidence="7">REB-010B</strain>
    </source>
</reference>
<feature type="region of interest" description="Disordered" evidence="6">
    <location>
        <begin position="28"/>
        <end position="80"/>
    </location>
</feature>
<evidence type="ECO:0000313" key="7">
    <source>
        <dbReference type="EMBL" id="KAG0322341.1"/>
    </source>
</evidence>
<evidence type="ECO:0000256" key="1">
    <source>
        <dbReference type="ARBA" id="ARBA00004225"/>
    </source>
</evidence>
<evidence type="ECO:0000256" key="2">
    <source>
        <dbReference type="ARBA" id="ARBA00022692"/>
    </source>
</evidence>
<keyword evidence="4" id="KW-0496">Mitochondrion</keyword>
<comment type="subcellular location">
    <subcellularLocation>
        <location evidence="1">Mitochondrion membrane</location>
        <topology evidence="1">Multi-pass membrane protein</topology>
    </subcellularLocation>
</comment>
<dbReference type="PANTHER" id="PTHR28234:SF1">
    <property type="entry name" value="NUCLEAR CONTROL OF ATPASE PROTEIN 2"/>
    <property type="match status" value="1"/>
</dbReference>
<comment type="caution">
    <text evidence="7">The sequence shown here is derived from an EMBL/GenBank/DDBJ whole genome shotgun (WGS) entry which is preliminary data.</text>
</comment>
<proteinExistence type="predicted"/>
<feature type="compositionally biased region" description="Low complexity" evidence="6">
    <location>
        <begin position="39"/>
        <end position="68"/>
    </location>
</feature>
<dbReference type="InterPro" id="IPR013946">
    <property type="entry name" value="NCA2-like"/>
</dbReference>
<dbReference type="Pfam" id="PF08637">
    <property type="entry name" value="NCA2"/>
    <property type="match status" value="2"/>
</dbReference>
<keyword evidence="2" id="KW-0812">Transmembrane</keyword>
<accession>A0A9P6RKH3</accession>
<protein>
    <submittedName>
        <fullName evidence="7">Nuclear control of ATPase protein 2</fullName>
    </submittedName>
</protein>
<gene>
    <name evidence="7" type="primary">NCA2</name>
    <name evidence="7" type="ORF">BGZ99_003383</name>
</gene>
<feature type="region of interest" description="Disordered" evidence="6">
    <location>
        <begin position="677"/>
        <end position="710"/>
    </location>
</feature>
<organism evidence="7 8">
    <name type="scientific">Dissophora globulifera</name>
    <dbReference type="NCBI Taxonomy" id="979702"/>
    <lineage>
        <taxon>Eukaryota</taxon>
        <taxon>Fungi</taxon>
        <taxon>Fungi incertae sedis</taxon>
        <taxon>Mucoromycota</taxon>
        <taxon>Mortierellomycotina</taxon>
        <taxon>Mortierellomycetes</taxon>
        <taxon>Mortierellales</taxon>
        <taxon>Mortierellaceae</taxon>
        <taxon>Dissophora</taxon>
    </lineage>
</organism>
<name>A0A9P6RKH3_9FUNG</name>
<dbReference type="AlphaFoldDB" id="A0A9P6RKH3"/>
<dbReference type="EMBL" id="JAAAIP010000214">
    <property type="protein sequence ID" value="KAG0322341.1"/>
    <property type="molecule type" value="Genomic_DNA"/>
</dbReference>
<evidence type="ECO:0000256" key="5">
    <source>
        <dbReference type="ARBA" id="ARBA00023136"/>
    </source>
</evidence>
<keyword evidence="8" id="KW-1185">Reference proteome</keyword>
<sequence>MGTFITDRLQTLNNDLVQLFHLDSQPLLDDRHHQSTPYGSPATSRASRATNAAAGSSTASSKNAKSKTQSLGAGAEESDSIIEQPDPALLSGLRASIENLDLRAGSVPPMERVYLEIEKFESLLSSSAERHAPHVPGSEVSRLEHVFLAKCTIAVYLNLLDIILNATLPLSNEIEYWQSLLDSRTWKLLYVLQTSPHRFYSLTRSVVVSTREHIDSLIGTAHEEADRKSYPLHLLQLVQYFPTFFKNHLIAQPVSFPVAIHYEITHRKKQLQRIREYQAECLGLLAEQGLDLDPEHFEDSMSSGAAAAFSESSLSIIGMENTEHVEKFVEEQVSKTICLMERVLEKASKDTHHLTDPQQQKVPSRHAARSLTILGSLQGISDLTPEEALQHVKRLIEVTIPSYIDQTENQGQQFHRPSLLTRIWIPTLIGYFGLKYGIAYVSEHRADLDQWIEEAWDTARRFVTDWVWEPSVRIMAIIRHTDDQGSLQMLGNESLKSDIESLERMVLDFGKANYHMGPDEIQQLSQAVHNGDISMVMRAYEQELKKPFKGAIAGNLVQTLLIQVQKTKVDVEVAMAALDKLLKANELNFAFLAVGPSLLLLWAVSSQAKGIWQRMAGRNLGVVSLQMRNSLRQVERLLNLASASGDGATKASDQIRVPSAGTGAGAITAGAGRLSEDYEDVSSSSSPSGGGGSGTSLLSQPGVEPLSSSLQMTTERLTRMRAKKGKVPYRTQGLILCEVHLLRTFAARLTRSEGLRDRVMEDLREIEESSLTVHQRLRTTKRMYRTYGFLGLSQH</sequence>